<keyword evidence="2" id="KW-1133">Transmembrane helix</keyword>
<dbReference type="Proteomes" id="UP000005237">
    <property type="component" value="Unassembled WGS sequence"/>
</dbReference>
<evidence type="ECO:0000313" key="4">
    <source>
        <dbReference type="Proteomes" id="UP000005237"/>
    </source>
</evidence>
<protein>
    <submittedName>
        <fullName evidence="3">Uncharacterized protein</fullName>
    </submittedName>
</protein>
<accession>A0A8R1HRC6</accession>
<sequence length="290" mass="31607">MVASRTATSASDRGLAAEPEPRVLCGLPIGGAVGILASIIMICQIFGLFYLSPFMLYFFEICIGSAMMFILSTGAKHRKIAYVTAYMLYISMYTFWVFFLILGAILAAVWLEDNQSNLCSQEAADYSSTHRGCIQSTFSTGDLEMVIISCVFLTISIIVAIVQMRYLMLLYNFLRRNAFRLPSHHQNFNVQYIVPTPISPSGMPPPPRYSAAPMPMNPTAGPITNKQPIGTESGVTPTPILGGTTPSERSTITEPTENEDPSRSRAPSGPPAYSDVAEPGHITVRTDSLS</sequence>
<organism evidence="3 4">
    <name type="scientific">Caenorhabditis japonica</name>
    <dbReference type="NCBI Taxonomy" id="281687"/>
    <lineage>
        <taxon>Eukaryota</taxon>
        <taxon>Metazoa</taxon>
        <taxon>Ecdysozoa</taxon>
        <taxon>Nematoda</taxon>
        <taxon>Chromadorea</taxon>
        <taxon>Rhabditida</taxon>
        <taxon>Rhabditina</taxon>
        <taxon>Rhabditomorpha</taxon>
        <taxon>Rhabditoidea</taxon>
        <taxon>Rhabditidae</taxon>
        <taxon>Peloderinae</taxon>
        <taxon>Caenorhabditis</taxon>
    </lineage>
</organism>
<name>A0A8R1HRC6_CAEJA</name>
<reference evidence="3" key="2">
    <citation type="submission" date="2022-06" db="UniProtKB">
        <authorList>
            <consortium name="EnsemblMetazoa"/>
        </authorList>
    </citation>
    <scope>IDENTIFICATION</scope>
    <source>
        <strain evidence="3">DF5081</strain>
    </source>
</reference>
<proteinExistence type="predicted"/>
<dbReference type="EnsemblMetazoa" id="CJA08932.1">
    <property type="protein sequence ID" value="CJA08932.1"/>
    <property type="gene ID" value="WBGene00128135"/>
</dbReference>
<feature type="transmembrane region" description="Helical" evidence="2">
    <location>
        <begin position="86"/>
        <end position="111"/>
    </location>
</feature>
<feature type="transmembrane region" description="Helical" evidence="2">
    <location>
        <begin position="145"/>
        <end position="167"/>
    </location>
</feature>
<feature type="transmembrane region" description="Helical" evidence="2">
    <location>
        <begin position="54"/>
        <end position="74"/>
    </location>
</feature>
<feature type="compositionally biased region" description="Low complexity" evidence="1">
    <location>
        <begin position="264"/>
        <end position="274"/>
    </location>
</feature>
<feature type="compositionally biased region" description="Polar residues" evidence="1">
    <location>
        <begin position="244"/>
        <end position="255"/>
    </location>
</feature>
<evidence type="ECO:0000313" key="3">
    <source>
        <dbReference type="EnsemblMetazoa" id="CJA08932.1"/>
    </source>
</evidence>
<dbReference type="OMA" id="CIQIRYT"/>
<feature type="region of interest" description="Disordered" evidence="1">
    <location>
        <begin position="201"/>
        <end position="290"/>
    </location>
</feature>
<dbReference type="AlphaFoldDB" id="A0A8R1HRC6"/>
<keyword evidence="2" id="KW-0472">Membrane</keyword>
<keyword evidence="2" id="KW-0812">Transmembrane</keyword>
<reference evidence="4" key="1">
    <citation type="submission" date="2010-08" db="EMBL/GenBank/DDBJ databases">
        <authorList>
            <consortium name="Caenorhabditis japonica Sequencing Consortium"/>
            <person name="Wilson R.K."/>
        </authorList>
    </citation>
    <scope>NUCLEOTIDE SEQUENCE [LARGE SCALE GENOMIC DNA]</scope>
    <source>
        <strain evidence="4">DF5081</strain>
    </source>
</reference>
<keyword evidence="4" id="KW-1185">Reference proteome</keyword>
<evidence type="ECO:0000256" key="2">
    <source>
        <dbReference type="SAM" id="Phobius"/>
    </source>
</evidence>
<feature type="transmembrane region" description="Helical" evidence="2">
    <location>
        <begin position="23"/>
        <end position="48"/>
    </location>
</feature>
<evidence type="ECO:0000256" key="1">
    <source>
        <dbReference type="SAM" id="MobiDB-lite"/>
    </source>
</evidence>
<feature type="compositionally biased region" description="Polar residues" evidence="1">
    <location>
        <begin position="222"/>
        <end position="236"/>
    </location>
</feature>